<reference evidence="1" key="2">
    <citation type="submission" date="2021-09" db="EMBL/GenBank/DDBJ databases">
        <authorList>
            <person name="Gilroy R."/>
        </authorList>
    </citation>
    <scope>NUCLEOTIDE SEQUENCE</scope>
    <source>
        <strain evidence="1">ChiGjej1B1-18357</strain>
    </source>
</reference>
<dbReference type="SUPFAM" id="SSF55729">
    <property type="entry name" value="Acyl-CoA N-acyltransferases (Nat)"/>
    <property type="match status" value="1"/>
</dbReference>
<gene>
    <name evidence="1" type="ORF">K8V11_07245</name>
</gene>
<accession>A0A921F405</accession>
<reference evidence="1" key="1">
    <citation type="journal article" date="2021" name="PeerJ">
        <title>Extensive microbial diversity within the chicken gut microbiome revealed by metagenomics and culture.</title>
        <authorList>
            <person name="Gilroy R."/>
            <person name="Ravi A."/>
            <person name="Getino M."/>
            <person name="Pursley I."/>
            <person name="Horton D.L."/>
            <person name="Alikhan N.F."/>
            <person name="Baker D."/>
            <person name="Gharbi K."/>
            <person name="Hall N."/>
            <person name="Watson M."/>
            <person name="Adriaenssens E.M."/>
            <person name="Foster-Nyarko E."/>
            <person name="Jarju S."/>
            <person name="Secka A."/>
            <person name="Antonio M."/>
            <person name="Oren A."/>
            <person name="Chaudhuri R.R."/>
            <person name="La Ragione R."/>
            <person name="Hildebrand F."/>
            <person name="Pallen M.J."/>
        </authorList>
    </citation>
    <scope>NUCLEOTIDE SEQUENCE</scope>
    <source>
        <strain evidence="1">ChiGjej1B1-18357</strain>
    </source>
</reference>
<dbReference type="EMBL" id="DYXM01000134">
    <property type="protein sequence ID" value="HJE90787.1"/>
    <property type="molecule type" value="Genomic_DNA"/>
</dbReference>
<comment type="caution">
    <text evidence="1">The sequence shown here is derived from an EMBL/GenBank/DDBJ whole genome shotgun (WGS) entry which is preliminary data.</text>
</comment>
<organism evidence="1 2">
    <name type="scientific">Dietzia timorensis</name>
    <dbReference type="NCBI Taxonomy" id="499555"/>
    <lineage>
        <taxon>Bacteria</taxon>
        <taxon>Bacillati</taxon>
        <taxon>Actinomycetota</taxon>
        <taxon>Actinomycetes</taxon>
        <taxon>Mycobacteriales</taxon>
        <taxon>Dietziaceae</taxon>
        <taxon>Dietzia</taxon>
    </lineage>
</organism>
<sequence length="255" mass="28205">MEIRIVSLSPAEFRLRVREALDVYVAAMGYSPRLSWQRSPVWHEHSRWADFSAVAAFVSQEDAAELAVSVHADATATRGRGRRWWFRRSHPAAASAPQDLDVRVVPAPADVQGLADQTPPTSDEVLVGICYGYRARRGQWWFDRVSAGARSAGTPLPEKMAELTELHVLPALHGHRVGWALLQSFLTTRAESSVLLSTPEVEGETNNAWRLYRRAGFSDVLRDFLFEGDPRRFAILRTDLARAAASSAAAGIGAE</sequence>
<name>A0A921F405_9ACTN</name>
<dbReference type="RefSeq" id="WP_303912100.1">
    <property type="nucleotide sequence ID" value="NZ_DYXM01000134.1"/>
</dbReference>
<evidence type="ECO:0000313" key="1">
    <source>
        <dbReference type="EMBL" id="HJE90787.1"/>
    </source>
</evidence>
<proteinExistence type="predicted"/>
<dbReference type="AlphaFoldDB" id="A0A921F405"/>
<evidence type="ECO:0000313" key="2">
    <source>
        <dbReference type="Proteomes" id="UP000776650"/>
    </source>
</evidence>
<dbReference type="InterPro" id="IPR016181">
    <property type="entry name" value="Acyl_CoA_acyltransferase"/>
</dbReference>
<dbReference type="Gene3D" id="3.40.630.30">
    <property type="match status" value="1"/>
</dbReference>
<protein>
    <submittedName>
        <fullName evidence="1">GNAT family N-acetyltransferase</fullName>
    </submittedName>
</protein>
<dbReference type="Proteomes" id="UP000776650">
    <property type="component" value="Unassembled WGS sequence"/>
</dbReference>